<organism evidence="4 5">
    <name type="scientific">Ruficoccus amylovorans</name>
    <dbReference type="NCBI Taxonomy" id="1804625"/>
    <lineage>
        <taxon>Bacteria</taxon>
        <taxon>Pseudomonadati</taxon>
        <taxon>Verrucomicrobiota</taxon>
        <taxon>Opitutia</taxon>
        <taxon>Puniceicoccales</taxon>
        <taxon>Cerasicoccaceae</taxon>
        <taxon>Ruficoccus</taxon>
    </lineage>
</organism>
<comment type="caution">
    <text evidence="4">The sequence shown here is derived from an EMBL/GenBank/DDBJ whole genome shotgun (WGS) entry which is preliminary data.</text>
</comment>
<dbReference type="SUPFAM" id="SSF51735">
    <property type="entry name" value="NAD(P)-binding Rossmann-fold domains"/>
    <property type="match status" value="1"/>
</dbReference>
<evidence type="ECO:0000259" key="3">
    <source>
        <dbReference type="Pfam" id="PF14833"/>
    </source>
</evidence>
<dbReference type="PANTHER" id="PTHR43060:SF15">
    <property type="entry name" value="3-HYDROXYISOBUTYRATE DEHYDROGENASE-LIKE 1, MITOCHONDRIAL-RELATED"/>
    <property type="match status" value="1"/>
</dbReference>
<dbReference type="AlphaFoldDB" id="A0A842HHE6"/>
<protein>
    <submittedName>
        <fullName evidence="4">NAD-binding protein</fullName>
    </submittedName>
</protein>
<dbReference type="Pfam" id="PF03446">
    <property type="entry name" value="NAD_binding_2"/>
    <property type="match status" value="1"/>
</dbReference>
<dbReference type="InterPro" id="IPR029154">
    <property type="entry name" value="HIBADH-like_NADP-bd"/>
</dbReference>
<sequence length="407" mass="43533">MPRKKTRNTKPSVAFVGVGRMGANMARRLADCGYTVNAVYDVNRSGAEALAAELGCAAPRKLSEVTASADIIVTVVTNDAAMRKIFTAKRDNLLEKAAGKIFINCATVTPDLHRQIHTLARRRRANSLEGCMASSITQARDGTLYLMIGGEKKIFSKVEPLLADLSKELIYVGAAGKAAEVKALVNMVMNINTAGLAEGLGLGKALGLDLKVLCQVFSQTGANSRVLETDAEDMIKRDHDCFFSAAHAAKDSGIALKLGSKKRLKLPVATATKAQYDLMVKNGLGELDKSGVAELTFPGRQGAKKKTVRKAAKKTARKAVAKKAAKRTARKATTDKTAAKKAVSKKTATKKTARKAAKKTVAKKATKRVAKKATARKVARKAAVKKTTAKKVARKTTRKATKRTRKG</sequence>
<evidence type="ECO:0000313" key="5">
    <source>
        <dbReference type="Proteomes" id="UP000546464"/>
    </source>
</evidence>
<dbReference type="Proteomes" id="UP000546464">
    <property type="component" value="Unassembled WGS sequence"/>
</dbReference>
<feature type="domain" description="6-phosphogluconate dehydrogenase NADP-binding" evidence="2">
    <location>
        <begin position="13"/>
        <end position="173"/>
    </location>
</feature>
<dbReference type="InterPro" id="IPR013328">
    <property type="entry name" value="6PGD_dom2"/>
</dbReference>
<dbReference type="Gene3D" id="1.10.1040.10">
    <property type="entry name" value="N-(1-d-carboxylethyl)-l-norvaline Dehydrogenase, domain 2"/>
    <property type="match status" value="1"/>
</dbReference>
<reference evidence="4 5" key="1">
    <citation type="submission" date="2020-07" db="EMBL/GenBank/DDBJ databases">
        <authorList>
            <person name="Feng X."/>
        </authorList>
    </citation>
    <scope>NUCLEOTIDE SEQUENCE [LARGE SCALE GENOMIC DNA]</scope>
    <source>
        <strain evidence="4 5">JCM31066</strain>
    </source>
</reference>
<dbReference type="EMBL" id="JACHVB010000052">
    <property type="protein sequence ID" value="MBC2595749.1"/>
    <property type="molecule type" value="Genomic_DNA"/>
</dbReference>
<proteinExistence type="predicted"/>
<dbReference type="Gene3D" id="3.40.50.720">
    <property type="entry name" value="NAD(P)-binding Rossmann-like Domain"/>
    <property type="match status" value="1"/>
</dbReference>
<evidence type="ECO:0000259" key="2">
    <source>
        <dbReference type="Pfam" id="PF03446"/>
    </source>
</evidence>
<dbReference type="InterPro" id="IPR006115">
    <property type="entry name" value="6PGDH_NADP-bd"/>
</dbReference>
<dbReference type="GO" id="GO:0051287">
    <property type="term" value="F:NAD binding"/>
    <property type="evidence" value="ECO:0007669"/>
    <property type="project" value="InterPro"/>
</dbReference>
<dbReference type="InterPro" id="IPR036291">
    <property type="entry name" value="NAD(P)-bd_dom_sf"/>
</dbReference>
<evidence type="ECO:0000256" key="1">
    <source>
        <dbReference type="SAM" id="MobiDB-lite"/>
    </source>
</evidence>
<name>A0A842HHE6_9BACT</name>
<evidence type="ECO:0000313" key="4">
    <source>
        <dbReference type="EMBL" id="MBC2595749.1"/>
    </source>
</evidence>
<keyword evidence="5" id="KW-1185">Reference proteome</keyword>
<accession>A0A842HHE6</accession>
<dbReference type="InterPro" id="IPR008927">
    <property type="entry name" value="6-PGluconate_DH-like_C_sf"/>
</dbReference>
<feature type="compositionally biased region" description="Basic residues" evidence="1">
    <location>
        <begin position="342"/>
        <end position="407"/>
    </location>
</feature>
<dbReference type="GO" id="GO:0050661">
    <property type="term" value="F:NADP binding"/>
    <property type="evidence" value="ECO:0007669"/>
    <property type="project" value="InterPro"/>
</dbReference>
<dbReference type="RefSeq" id="WP_185676682.1">
    <property type="nucleotide sequence ID" value="NZ_JACHVB010000052.1"/>
</dbReference>
<gene>
    <name evidence="4" type="ORF">H5P28_15890</name>
</gene>
<dbReference type="Pfam" id="PF14833">
    <property type="entry name" value="NAD_binding_11"/>
    <property type="match status" value="1"/>
</dbReference>
<feature type="domain" description="3-hydroxyisobutyrate dehydrogenase-like NAD-binding" evidence="3">
    <location>
        <begin position="176"/>
        <end position="294"/>
    </location>
</feature>
<feature type="region of interest" description="Disordered" evidence="1">
    <location>
        <begin position="326"/>
        <end position="407"/>
    </location>
</feature>
<dbReference type="SUPFAM" id="SSF48179">
    <property type="entry name" value="6-phosphogluconate dehydrogenase C-terminal domain-like"/>
    <property type="match status" value="1"/>
</dbReference>
<dbReference type="PANTHER" id="PTHR43060">
    <property type="entry name" value="3-HYDROXYISOBUTYRATE DEHYDROGENASE-LIKE 1, MITOCHONDRIAL-RELATED"/>
    <property type="match status" value="1"/>
</dbReference>